<comment type="cofactor">
    <cofactor evidence="4">
        <name>Fe(2+)</name>
        <dbReference type="ChEBI" id="CHEBI:29033"/>
    </cofactor>
    <text evidence="4">Binds 1 Fe(2+) ion per subunit.</text>
</comment>
<evidence type="ECO:0000256" key="6">
    <source>
        <dbReference type="SAM" id="SignalP"/>
    </source>
</evidence>
<feature type="binding site" evidence="4">
    <location>
        <position position="549"/>
    </location>
    <ligand>
        <name>Fe cation</name>
        <dbReference type="ChEBI" id="CHEBI:24875"/>
        <note>catalytic</note>
    </ligand>
</feature>
<dbReference type="AlphaFoldDB" id="A0A3Q2PUS1"/>
<accession>A0A3Q2PUS1</accession>
<dbReference type="Ensembl" id="ENSFHET00000025359.1">
    <property type="protein sequence ID" value="ENSFHEP00000016842.1"/>
    <property type="gene ID" value="ENSFHEG00000018562.1"/>
</dbReference>
<comment type="similarity">
    <text evidence="1 5">Belongs to the carotenoid oxygenase family.</text>
</comment>
<reference evidence="7" key="2">
    <citation type="submission" date="2025-09" db="UniProtKB">
        <authorList>
            <consortium name="Ensembl"/>
        </authorList>
    </citation>
    <scope>IDENTIFICATION</scope>
</reference>
<dbReference type="GO" id="GO:0010436">
    <property type="term" value="F:carotenoid dioxygenase activity"/>
    <property type="evidence" value="ECO:0007669"/>
    <property type="project" value="TreeGrafter"/>
</dbReference>
<dbReference type="GO" id="GO:0042574">
    <property type="term" value="P:retinal metabolic process"/>
    <property type="evidence" value="ECO:0007669"/>
    <property type="project" value="TreeGrafter"/>
</dbReference>
<keyword evidence="3 4" id="KW-0408">Iron</keyword>
<evidence type="ECO:0000256" key="3">
    <source>
        <dbReference type="ARBA" id="ARBA00023004"/>
    </source>
</evidence>
<dbReference type="Pfam" id="PF03055">
    <property type="entry name" value="RPE65"/>
    <property type="match status" value="1"/>
</dbReference>
<dbReference type="GO" id="GO:0046872">
    <property type="term" value="F:metal ion binding"/>
    <property type="evidence" value="ECO:0007669"/>
    <property type="project" value="UniProtKB-KW"/>
</dbReference>
<dbReference type="GeneTree" id="ENSGT00950000182913"/>
<dbReference type="Proteomes" id="UP000265000">
    <property type="component" value="Unplaced"/>
</dbReference>
<keyword evidence="2 4" id="KW-0479">Metal-binding</keyword>
<evidence type="ECO:0000313" key="7">
    <source>
        <dbReference type="Ensembl" id="ENSFHEP00000016842.1"/>
    </source>
</evidence>
<feature type="binding site" evidence="4">
    <location>
        <position position="332"/>
    </location>
    <ligand>
        <name>Fe cation</name>
        <dbReference type="ChEBI" id="CHEBI:24875"/>
        <note>catalytic</note>
    </ligand>
</feature>
<proteinExistence type="inferred from homology"/>
<feature type="chain" id="PRO_5018603288" evidence="6">
    <location>
        <begin position="30"/>
        <end position="556"/>
    </location>
</feature>
<evidence type="ECO:0000256" key="1">
    <source>
        <dbReference type="ARBA" id="ARBA00006787"/>
    </source>
</evidence>
<keyword evidence="6" id="KW-0732">Signal</keyword>
<dbReference type="PANTHER" id="PTHR10543">
    <property type="entry name" value="BETA-CAROTENE DIOXYGENASE"/>
    <property type="match status" value="1"/>
</dbReference>
<name>A0A3Q2PUS1_FUNHE</name>
<feature type="signal peptide" evidence="6">
    <location>
        <begin position="1"/>
        <end position="29"/>
    </location>
</feature>
<sequence length="556" mass="62884">MPALFAASSCVCVCVCVFFLLLISPACLSRWCPTTQSNVRWVSSRERCPQASGLESVAPLVHSGEETPDPISTTIKGIIPAWINGSFLRNGPGKFEFGEDRYNHWFDGMALMHRFHICEGRVTYSSRFLCSDSYILNSEKNRIVVSEFGTVAMPDPCKNFFARFFSRFQMPQKVLQLFALFLKIGNSTLPPFSKISLNSQVENSAAASPRYIHTSTGFFYTIIRVPPSEKAAAKEDSADLNGAEVICSIPAAESRKPSYYHSFVMSENYIVFVEQPIKLNVLKFMLYKIMGQSFHKILSWEPQYDTIFHLVDRHTGKVSQVKYRAAPMFTLHQINAFEDSGFLVMDMCCGDDGVVIGDFTLENLRRESGEDMDKFYNSLCRNLPRRYVLPLNVDEQTPLDQNLVMLPYCKATAKKADSGEVYMTHEELHSDELLQYGGLEFPQINYDKYNGRPYRYFYACGFGHVFADSLLKMDVHTKELKVWRHPGLYPSEPVFVASPNAAEEDDGVVLSVIITPRKEKSTFLLVLDAKTFTELGRAEVPVNIPYGTHGVFNKMG</sequence>
<evidence type="ECO:0000256" key="4">
    <source>
        <dbReference type="PIRSR" id="PIRSR604294-1"/>
    </source>
</evidence>
<feature type="binding site" evidence="4">
    <location>
        <position position="261"/>
    </location>
    <ligand>
        <name>Fe cation</name>
        <dbReference type="ChEBI" id="CHEBI:24875"/>
        <note>catalytic</note>
    </ligand>
</feature>
<keyword evidence="8" id="KW-1185">Reference proteome</keyword>
<dbReference type="InterPro" id="IPR004294">
    <property type="entry name" value="Carotenoid_Oase"/>
</dbReference>
<evidence type="ECO:0000256" key="5">
    <source>
        <dbReference type="RuleBase" id="RU003799"/>
    </source>
</evidence>
<dbReference type="PANTHER" id="PTHR10543:SF107">
    <property type="entry name" value="BETA-CAROTENE 15, 15-DIOXYGENASE 2"/>
    <property type="match status" value="1"/>
</dbReference>
<dbReference type="GO" id="GO:0016121">
    <property type="term" value="P:carotene catabolic process"/>
    <property type="evidence" value="ECO:0007669"/>
    <property type="project" value="TreeGrafter"/>
</dbReference>
<protein>
    <submittedName>
        <fullName evidence="7">Beta-carotene 15, 15-dioxygenase 2, like</fullName>
    </submittedName>
</protein>
<dbReference type="GO" id="GO:0003834">
    <property type="term" value="F:beta-carotene 15,15'-dioxygenase activity"/>
    <property type="evidence" value="ECO:0007669"/>
    <property type="project" value="TreeGrafter"/>
</dbReference>
<organism evidence="7 8">
    <name type="scientific">Fundulus heteroclitus</name>
    <name type="common">Killifish</name>
    <name type="synonym">Mummichog</name>
    <dbReference type="NCBI Taxonomy" id="8078"/>
    <lineage>
        <taxon>Eukaryota</taxon>
        <taxon>Metazoa</taxon>
        <taxon>Chordata</taxon>
        <taxon>Craniata</taxon>
        <taxon>Vertebrata</taxon>
        <taxon>Euteleostomi</taxon>
        <taxon>Actinopterygii</taxon>
        <taxon>Neopterygii</taxon>
        <taxon>Teleostei</taxon>
        <taxon>Neoteleostei</taxon>
        <taxon>Acanthomorphata</taxon>
        <taxon>Ovalentaria</taxon>
        <taxon>Atherinomorphae</taxon>
        <taxon>Cyprinodontiformes</taxon>
        <taxon>Fundulidae</taxon>
        <taxon>Fundulus</taxon>
    </lineage>
</organism>
<dbReference type="GO" id="GO:0005739">
    <property type="term" value="C:mitochondrion"/>
    <property type="evidence" value="ECO:0007669"/>
    <property type="project" value="TreeGrafter"/>
</dbReference>
<dbReference type="STRING" id="8078.ENSFHEP00000016842"/>
<reference evidence="7" key="1">
    <citation type="submission" date="2025-08" db="UniProtKB">
        <authorList>
            <consortium name="Ensembl"/>
        </authorList>
    </citation>
    <scope>IDENTIFICATION</scope>
</reference>
<evidence type="ECO:0000313" key="8">
    <source>
        <dbReference type="Proteomes" id="UP000265000"/>
    </source>
</evidence>
<evidence type="ECO:0000256" key="2">
    <source>
        <dbReference type="ARBA" id="ARBA00022723"/>
    </source>
</evidence>